<evidence type="ECO:0000256" key="2">
    <source>
        <dbReference type="SAM" id="MobiDB-lite"/>
    </source>
</evidence>
<keyword evidence="6" id="KW-1185">Reference proteome</keyword>
<evidence type="ECO:0000313" key="5">
    <source>
        <dbReference type="EMBL" id="PWG06683.1"/>
    </source>
</evidence>
<name>A0A2U2JE91_9FLAO</name>
<proteinExistence type="predicted"/>
<feature type="compositionally biased region" description="Basic and acidic residues" evidence="2">
    <location>
        <begin position="136"/>
        <end position="145"/>
    </location>
</feature>
<dbReference type="NCBIfam" id="TIGR04183">
    <property type="entry name" value="Por_Secre_tail"/>
    <property type="match status" value="1"/>
</dbReference>
<feature type="domain" description="Secretion system C-terminal sorting" evidence="4">
    <location>
        <begin position="221"/>
        <end position="288"/>
    </location>
</feature>
<evidence type="ECO:0000259" key="4">
    <source>
        <dbReference type="Pfam" id="PF18962"/>
    </source>
</evidence>
<sequence>MKKQLLKFTLLAFVVLFGASASYAQADLLYTKPGWYKLGARGTNLFMTINGGTGQLEWAEEITSGDTSTQEWLIKDHRTQAGAGFVEITSKAGGVDWTMTTSGVEADGKNLTITVEMRLPKEVVVSSGDLSGKDQFQRRKAKVDANGDPDANGANPAAGNNALFIKVPWDGGSRYGVIPSAAGEAVKFDGGGIDVLDYHFVKDDATASVNTFGADAFVISNPVKNQLTIKGATSKVNEISVYSVLGSKVLSQKVNTQGNISLNTSSLTKGLYIVEIKGDNAKFTKKIIKQ</sequence>
<gene>
    <name evidence="5" type="ORF">DIS07_02265</name>
</gene>
<dbReference type="EMBL" id="QFFG01000001">
    <property type="protein sequence ID" value="PWG06683.1"/>
    <property type="molecule type" value="Genomic_DNA"/>
</dbReference>
<comment type="caution">
    <text evidence="5">The sequence shown here is derived from an EMBL/GenBank/DDBJ whole genome shotgun (WGS) entry which is preliminary data.</text>
</comment>
<organism evidence="5 6">
    <name type="scientific">Polaribacter aquimarinus</name>
    <dbReference type="NCBI Taxonomy" id="2100726"/>
    <lineage>
        <taxon>Bacteria</taxon>
        <taxon>Pseudomonadati</taxon>
        <taxon>Bacteroidota</taxon>
        <taxon>Flavobacteriia</taxon>
        <taxon>Flavobacteriales</taxon>
        <taxon>Flavobacteriaceae</taxon>
    </lineage>
</organism>
<dbReference type="InterPro" id="IPR026444">
    <property type="entry name" value="Secre_tail"/>
</dbReference>
<feature type="signal peptide" evidence="3">
    <location>
        <begin position="1"/>
        <end position="26"/>
    </location>
</feature>
<protein>
    <recommendedName>
        <fullName evidence="4">Secretion system C-terminal sorting domain-containing protein</fullName>
    </recommendedName>
</protein>
<dbReference type="AlphaFoldDB" id="A0A2U2JE91"/>
<feature type="chain" id="PRO_5015494616" description="Secretion system C-terminal sorting domain-containing protein" evidence="3">
    <location>
        <begin position="27"/>
        <end position="290"/>
    </location>
</feature>
<dbReference type="RefSeq" id="WP_109403591.1">
    <property type="nucleotide sequence ID" value="NZ_QFFG01000001.1"/>
</dbReference>
<dbReference type="OrthoDB" id="977776at2"/>
<accession>A0A2U2JE91</accession>
<evidence type="ECO:0000256" key="3">
    <source>
        <dbReference type="SAM" id="SignalP"/>
    </source>
</evidence>
<evidence type="ECO:0000256" key="1">
    <source>
        <dbReference type="ARBA" id="ARBA00022729"/>
    </source>
</evidence>
<dbReference type="Proteomes" id="UP000245670">
    <property type="component" value="Unassembled WGS sequence"/>
</dbReference>
<dbReference type="Pfam" id="PF18962">
    <property type="entry name" value="Por_Secre_tail"/>
    <property type="match status" value="1"/>
</dbReference>
<feature type="region of interest" description="Disordered" evidence="2">
    <location>
        <begin position="136"/>
        <end position="157"/>
    </location>
</feature>
<feature type="compositionally biased region" description="Low complexity" evidence="2">
    <location>
        <begin position="146"/>
        <end position="157"/>
    </location>
</feature>
<evidence type="ECO:0000313" key="6">
    <source>
        <dbReference type="Proteomes" id="UP000245670"/>
    </source>
</evidence>
<keyword evidence="1 3" id="KW-0732">Signal</keyword>
<reference evidence="5 6" key="1">
    <citation type="submission" date="2018-05" db="EMBL/GenBank/DDBJ databases">
        <title>Polaribacter aquimarinus sp. nov., isolated from sediment in a sediment of sea.</title>
        <authorList>
            <person name="Lu D."/>
        </authorList>
    </citation>
    <scope>NUCLEOTIDE SEQUENCE [LARGE SCALE GENOMIC DNA]</scope>
    <source>
        <strain evidence="5 6">ZY113</strain>
    </source>
</reference>